<dbReference type="HOGENOM" id="CLU_3165525_0_0_4"/>
<dbReference type="EMBL" id="AP013058">
    <property type="protein sequence ID" value="BAN24654.1"/>
    <property type="molecule type" value="Genomic_DNA"/>
</dbReference>
<evidence type="ECO:0000313" key="1">
    <source>
        <dbReference type="EMBL" id="BAN24654.1"/>
    </source>
</evidence>
<dbReference type="KEGG" id="buo:BRPE64_ACDS29000"/>
<dbReference type="PATRIC" id="fig|758793.3.peg.2904"/>
<proteinExistence type="predicted"/>
<gene>
    <name evidence="1" type="ORF">BRPE64_ACDS29000</name>
</gene>
<reference evidence="1 2" key="1">
    <citation type="journal article" date="2013" name="Genome Announc.">
        <title>Complete Genome Sequence of Burkholderia sp. Strain RPE64, Bacterial Symbiont of the Bean Bug Riptortus pedestris.</title>
        <authorList>
            <person name="Shibata T.F."/>
            <person name="Maeda T."/>
            <person name="Nikoh N."/>
            <person name="Yamaguchi K."/>
            <person name="Oshima K."/>
            <person name="Hattori M."/>
            <person name="Nishiyama T."/>
            <person name="Hasebe M."/>
            <person name="Fukatsu T."/>
            <person name="Kikuchi Y."/>
            <person name="Shigenobu S."/>
        </authorList>
    </citation>
    <scope>NUCLEOTIDE SEQUENCE [LARGE SCALE GENOMIC DNA]</scope>
</reference>
<dbReference type="Proteomes" id="UP000013966">
    <property type="component" value="Chromosome 1"/>
</dbReference>
<reference evidence="1 2" key="2">
    <citation type="journal article" date="2018" name="Int. J. Syst. Evol. Microbiol.">
        <title>Burkholderia insecticola sp. nov., a gut symbiotic bacterium of the bean bug Riptortus pedestris.</title>
        <authorList>
            <person name="Takeshita K."/>
            <person name="Tamaki H."/>
            <person name="Ohbayashi T."/>
            <person name="Meng X.-Y."/>
            <person name="Sone T."/>
            <person name="Mitani Y."/>
            <person name="Peeters C."/>
            <person name="Kikuchi Y."/>
            <person name="Vandamme P."/>
        </authorList>
    </citation>
    <scope>NUCLEOTIDE SEQUENCE [LARGE SCALE GENOMIC DNA]</scope>
    <source>
        <strain evidence="1">RPE64</strain>
    </source>
</reference>
<accession>R4WJR1</accession>
<sequence length="47" mass="5255">MLPIIGAQMDRILANLGEMRTGSFDEHIESMGLRVAPYAEKLEPSHE</sequence>
<protein>
    <submittedName>
        <fullName evidence="1">Uncharacterized protein</fullName>
    </submittedName>
</protein>
<dbReference type="AlphaFoldDB" id="R4WJR1"/>
<name>R4WJR1_9BURK</name>
<keyword evidence="2" id="KW-1185">Reference proteome</keyword>
<evidence type="ECO:0000313" key="2">
    <source>
        <dbReference type="Proteomes" id="UP000013966"/>
    </source>
</evidence>
<organism evidence="1 2">
    <name type="scientific">Caballeronia insecticola</name>
    <dbReference type="NCBI Taxonomy" id="758793"/>
    <lineage>
        <taxon>Bacteria</taxon>
        <taxon>Pseudomonadati</taxon>
        <taxon>Pseudomonadota</taxon>
        <taxon>Betaproteobacteria</taxon>
        <taxon>Burkholderiales</taxon>
        <taxon>Burkholderiaceae</taxon>
        <taxon>Caballeronia</taxon>
    </lineage>
</organism>